<reference evidence="1 2" key="1">
    <citation type="submission" date="2019-06" db="EMBL/GenBank/DDBJ databases">
        <title>A distant relative of Phikzvirus genus phages from a therapeutic phage collection.</title>
        <authorList>
            <person name="Hejnowicz M.S."/>
            <person name="Dabrowski K."/>
            <person name="Gawor J."/>
            <person name="Weber-Dabrowska B."/>
            <person name="Gromadka R."/>
            <person name="Lobocka M.B."/>
        </authorList>
    </citation>
    <scope>NUCLEOTIDE SEQUENCE [LARGE SCALE GENOMIC DNA]</scope>
</reference>
<name>A0A5C1K9U7_9CAUD</name>
<keyword evidence="2" id="KW-1185">Reference proteome</keyword>
<accession>A0A5C1K9U7</accession>
<dbReference type="EMBL" id="MN103543">
    <property type="protein sequence ID" value="QEM42074.1"/>
    <property type="molecule type" value="Genomic_DNA"/>
</dbReference>
<sequence length="172" mass="20112">MAKSKEQKKAEALERGRHAYLRDNLYTFCGYMPGGSHWIIDGDPNEQLEGMLVQCKLVMDKVKELKLENLTANKSMWTTMTSWDPLHVFTFLIGRKENLLELIRQMHDAHCAEVPEGDPCRRDLYGNGFVREEELNKFVKWLKVSHPKFFTTYNWMSYNEIIKPVQPKVTTA</sequence>
<protein>
    <submittedName>
        <fullName evidence="1">Uncharacterized protein</fullName>
    </submittedName>
</protein>
<dbReference type="Proteomes" id="UP000322144">
    <property type="component" value="Segment"/>
</dbReference>
<dbReference type="GeneID" id="77937095"/>
<dbReference type="KEGG" id="vg:77937095"/>
<dbReference type="RefSeq" id="YP_010661085.1">
    <property type="nucleotide sequence ID" value="NC_070882.1"/>
</dbReference>
<proteinExistence type="predicted"/>
<evidence type="ECO:0000313" key="2">
    <source>
        <dbReference type="Proteomes" id="UP000322144"/>
    </source>
</evidence>
<evidence type="ECO:0000313" key="1">
    <source>
        <dbReference type="EMBL" id="QEM42074.1"/>
    </source>
</evidence>
<organism evidence="1 2">
    <name type="scientific">Pseudomonas phage vB_PaeM_PS119XW</name>
    <dbReference type="NCBI Taxonomy" id="2601632"/>
    <lineage>
        <taxon>Viruses</taxon>
        <taxon>Duplodnaviria</taxon>
        <taxon>Heunggongvirae</taxon>
        <taxon>Uroviricota</taxon>
        <taxon>Caudoviricetes</taxon>
        <taxon>Chimalliviridae</taxon>
        <taxon>Pawinskivirus</taxon>
        <taxon>Pawinskivirus PS119XW</taxon>
    </lineage>
</organism>